<dbReference type="RefSeq" id="WP_139217973.1">
    <property type="nucleotide sequence ID" value="NZ_BOPI01000026.1"/>
</dbReference>
<dbReference type="EMBL" id="FNYV01000007">
    <property type="protein sequence ID" value="SEJ75775.1"/>
    <property type="molecule type" value="Genomic_DNA"/>
</dbReference>
<keyword evidence="2" id="KW-1185">Reference proteome</keyword>
<dbReference type="AlphaFoldDB" id="A0A1H7BQU4"/>
<protein>
    <submittedName>
        <fullName evidence="1">Gamma-glutamyl:cysteine ligase YbdK, ATP-grasp superfamily</fullName>
    </submittedName>
</protein>
<dbReference type="STRING" id="1144548.SAMN05443287_107205"/>
<evidence type="ECO:0000313" key="1">
    <source>
        <dbReference type="EMBL" id="SEJ75775.1"/>
    </source>
</evidence>
<dbReference type="Gene3D" id="3.30.2010.10">
    <property type="entry name" value="Metalloproteases ('zincins'), catalytic domain"/>
    <property type="match status" value="1"/>
</dbReference>
<accession>A0A1H7BQU4</accession>
<keyword evidence="1" id="KW-0436">Ligase</keyword>
<proteinExistence type="predicted"/>
<dbReference type="Proteomes" id="UP000198707">
    <property type="component" value="Unassembled WGS sequence"/>
</dbReference>
<dbReference type="OrthoDB" id="3347818at2"/>
<sequence>MSYDRVPGALGVWHARWMLARHLVGNQGGVPVTPETNPELYALVRETARRLGTPMPSRVLFTAAPTVDLSVTYRQRHLLIGLPLLACLAAGELRALVGHRLALLRYRHAGLVNGLLDLWTDAVQAESYEHGRGLRRATELRNRLADFAAEVQREADEAAVLAAGGVDPAARAFALASIVSDEYAEFLEHSGIPEHRWWRPVEVGISDIDDGWCHALRHGLGESDWDADDALVLATIHPRLSIALRALGDAPLRATPAADPVPIAPLSERERRRLVRQLMGIPYPRHIRWFSFADSPRSWWRQRAVKDADSVRDDVTLVLGRDAVDDLEVFEVIRTRPREVLAAAMGVPVSELSDDPRDYQTKEPPGALVWLVEENLLRRGWRLAHPAVRGVLIDPDGERVDARAVLVQADQEMAGSAVPAGAAETLRSWLAPTATNG</sequence>
<reference evidence="2" key="1">
    <citation type="submission" date="2016-10" db="EMBL/GenBank/DDBJ databases">
        <authorList>
            <person name="Varghese N."/>
            <person name="Submissions S."/>
        </authorList>
    </citation>
    <scope>NUCLEOTIDE SEQUENCE [LARGE SCALE GENOMIC DNA]</scope>
    <source>
        <strain evidence="2">CGMCC 4.7038</strain>
    </source>
</reference>
<gene>
    <name evidence="1" type="ORF">SAMN05443287_107205</name>
</gene>
<evidence type="ECO:0000313" key="2">
    <source>
        <dbReference type="Proteomes" id="UP000198707"/>
    </source>
</evidence>
<name>A0A1H7BQU4_9ACTN</name>
<dbReference type="GO" id="GO:0016874">
    <property type="term" value="F:ligase activity"/>
    <property type="evidence" value="ECO:0007669"/>
    <property type="project" value="UniProtKB-KW"/>
</dbReference>
<organism evidence="1 2">
    <name type="scientific">Micromonospora phaseoli</name>
    <dbReference type="NCBI Taxonomy" id="1144548"/>
    <lineage>
        <taxon>Bacteria</taxon>
        <taxon>Bacillati</taxon>
        <taxon>Actinomycetota</taxon>
        <taxon>Actinomycetes</taxon>
        <taxon>Micromonosporales</taxon>
        <taxon>Micromonosporaceae</taxon>
        <taxon>Micromonospora</taxon>
    </lineage>
</organism>